<accession>A0A0K1QK55</accession>
<evidence type="ECO:0000313" key="3">
    <source>
        <dbReference type="EMBL" id="AKV06047.1"/>
    </source>
</evidence>
<dbReference type="PANTHER" id="PTHR33755">
    <property type="entry name" value="TOXIN PARE1-RELATED"/>
    <property type="match status" value="1"/>
</dbReference>
<name>A0A0K1QK55_PSEFL</name>
<dbReference type="Gene3D" id="3.30.2310.20">
    <property type="entry name" value="RelE-like"/>
    <property type="match status" value="1"/>
</dbReference>
<reference evidence="3 4" key="1">
    <citation type="journal article" date="2012" name="J. Bacteriol.">
        <title>Draft genome sequence of the cyanide-utilizing bacterium Pseudomonas fluorescens strain NCIMB 11764.</title>
        <authorList>
            <person name="Vilo C.A."/>
            <person name="Benedik M.J."/>
            <person name="Kunz D.A."/>
            <person name="Dong Q."/>
        </authorList>
    </citation>
    <scope>NUCLEOTIDE SEQUENCE [LARGE SCALE GENOMIC DNA]</scope>
    <source>
        <strain evidence="3 4">NCIMB 11764</strain>
    </source>
</reference>
<dbReference type="Pfam" id="PF05016">
    <property type="entry name" value="ParE_toxin"/>
    <property type="match status" value="1"/>
</dbReference>
<comment type="similarity">
    <text evidence="1">Belongs to the RelE toxin family.</text>
</comment>
<dbReference type="eggNOG" id="COG3668">
    <property type="taxonomic scope" value="Bacteria"/>
</dbReference>
<keyword evidence="2" id="KW-1277">Toxin-antitoxin system</keyword>
<dbReference type="OrthoDB" id="9798046at2"/>
<dbReference type="InterPro" id="IPR035093">
    <property type="entry name" value="RelE/ParE_toxin_dom_sf"/>
</dbReference>
<evidence type="ECO:0000256" key="2">
    <source>
        <dbReference type="ARBA" id="ARBA00022649"/>
    </source>
</evidence>
<evidence type="ECO:0000313" key="4">
    <source>
        <dbReference type="Proteomes" id="UP000017175"/>
    </source>
</evidence>
<dbReference type="InterPro" id="IPR007712">
    <property type="entry name" value="RelE/ParE_toxin"/>
</dbReference>
<protein>
    <submittedName>
        <fullName evidence="3">Translation repressor RelE</fullName>
    </submittedName>
</protein>
<dbReference type="NCBIfam" id="TIGR02385">
    <property type="entry name" value="RelE_StbE"/>
    <property type="match status" value="1"/>
</dbReference>
<dbReference type="AlphaFoldDB" id="A0A0K1QK55"/>
<dbReference type="Proteomes" id="UP000017175">
    <property type="component" value="Chromosome"/>
</dbReference>
<evidence type="ECO:0000256" key="1">
    <source>
        <dbReference type="ARBA" id="ARBA00006226"/>
    </source>
</evidence>
<dbReference type="EMBL" id="CP010945">
    <property type="protein sequence ID" value="AKV06047.1"/>
    <property type="molecule type" value="Genomic_DNA"/>
</dbReference>
<organism evidence="3 4">
    <name type="scientific">Pseudomonas fluorescens NCIMB 11764</name>
    <dbReference type="NCBI Taxonomy" id="1221522"/>
    <lineage>
        <taxon>Bacteria</taxon>
        <taxon>Pseudomonadati</taxon>
        <taxon>Pseudomonadota</taxon>
        <taxon>Gammaproteobacteria</taxon>
        <taxon>Pseudomonadales</taxon>
        <taxon>Pseudomonadaceae</taxon>
        <taxon>Pseudomonas</taxon>
    </lineage>
</organism>
<sequence length="99" mass="11528">MRVVWRPSALTDRDNIMNHICQDNPDAALVLDEIFELKADQARQRPKLYRRGRVFGTHEIVATSNYIMVYMVLDETVEVVRILHARQKWPWTESTAGSS</sequence>
<dbReference type="PANTHER" id="PTHR33755:SF6">
    <property type="entry name" value="PLASMID STABILIZATION SYSTEM PROTEIN"/>
    <property type="match status" value="1"/>
</dbReference>
<dbReference type="RefSeq" id="WP_017335919.1">
    <property type="nucleotide sequence ID" value="NZ_CP010945.1"/>
</dbReference>
<gene>
    <name evidence="3" type="ORF">B723_06405</name>
</gene>
<dbReference type="InterPro" id="IPR051803">
    <property type="entry name" value="TA_system_RelE-like_toxin"/>
</dbReference>
<proteinExistence type="inferred from homology"/>